<name>D1Z0F7_METPS</name>
<dbReference type="EMBL" id="AP011532">
    <property type="protein sequence ID" value="BAI62179.1"/>
    <property type="molecule type" value="Genomic_DNA"/>
</dbReference>
<dbReference type="Proteomes" id="UP000001882">
    <property type="component" value="Chromosome"/>
</dbReference>
<organism evidence="1 2">
    <name type="scientific">Methanocella paludicola (strain DSM 17711 / JCM 13418 / NBRC 101707 / SANAE)</name>
    <dbReference type="NCBI Taxonomy" id="304371"/>
    <lineage>
        <taxon>Archaea</taxon>
        <taxon>Methanobacteriati</taxon>
        <taxon>Methanobacteriota</taxon>
        <taxon>Stenosarchaea group</taxon>
        <taxon>Methanomicrobia</taxon>
        <taxon>Methanocellales</taxon>
        <taxon>Methanocellaceae</taxon>
        <taxon>Methanocella</taxon>
    </lineage>
</organism>
<dbReference type="InParanoid" id="D1Z0F7"/>
<dbReference type="KEGG" id="mpd:MCP_2107"/>
<evidence type="ECO:0000313" key="2">
    <source>
        <dbReference type="Proteomes" id="UP000001882"/>
    </source>
</evidence>
<evidence type="ECO:0000313" key="1">
    <source>
        <dbReference type="EMBL" id="BAI62179.1"/>
    </source>
</evidence>
<proteinExistence type="predicted"/>
<dbReference type="eggNOG" id="arCOG06717">
    <property type="taxonomic scope" value="Archaea"/>
</dbReference>
<accession>D1Z0F7</accession>
<sequence>MARYYRSVKIMDKTLIVLGVLVLAGIGLTAAMVVTSPAQGSPNAVPPAPGNPVHPNDPTVMQNDKLTMAKQFVMDDATFQFDGMADTVIAALDEGTGIATIEFTSRTAGYGNRSGMIVAEVLTAHKAAIKISGNQVVSAVMDEKWDMLTQKEIA</sequence>
<reference evidence="1 2" key="1">
    <citation type="journal article" date="2007" name="Appl. Environ. Microbiol.">
        <title>Isolation of key methanogens for global methane emission from rice paddy fields: a novel isolate affiliated with the clone cluster rice cluster I.</title>
        <authorList>
            <person name="Sakai S."/>
            <person name="Imachi H."/>
            <person name="Sekiguchi Y."/>
            <person name="Ohashi A."/>
            <person name="Harada H."/>
            <person name="Kamagata Y."/>
        </authorList>
    </citation>
    <scope>NUCLEOTIDE SEQUENCE [LARGE SCALE GENOMIC DNA]</scope>
    <source>
        <strain evidence="2">DSM 17711 / JCM 13418 / NBRC 101707 / SANAE</strain>
    </source>
</reference>
<dbReference type="AlphaFoldDB" id="D1Z0F7"/>
<reference evidence="2" key="3">
    <citation type="journal article" date="2011" name="PLoS ONE">
        <title>Genome sequence of a mesophilic hydrogenotrophic methanogen Methanocella paludicola, the first cultivated representative of the order Methanocellales.</title>
        <authorList>
            <person name="Sakai S."/>
            <person name="Takaki Y."/>
            <person name="Shimamura S."/>
            <person name="Sekine M."/>
            <person name="Tajima T."/>
            <person name="Kosugi H."/>
            <person name="Ichikawa N."/>
            <person name="Tasumi E."/>
            <person name="Hiraki A.T."/>
            <person name="Shimizu A."/>
            <person name="Kato Y."/>
            <person name="Nishiko R."/>
            <person name="Mori K."/>
            <person name="Fujita N."/>
            <person name="Imachi H."/>
            <person name="Takai K."/>
        </authorList>
    </citation>
    <scope>NUCLEOTIDE SEQUENCE [LARGE SCALE GENOMIC DNA]</scope>
    <source>
        <strain evidence="2">DSM 17711 / JCM 13418 / NBRC 101707 / SANAE</strain>
    </source>
</reference>
<protein>
    <submittedName>
        <fullName evidence="1">Uncharacterized protein</fullName>
    </submittedName>
</protein>
<reference evidence="1 2" key="2">
    <citation type="journal article" date="2008" name="Int. J. Syst. Evol. Microbiol.">
        <title>Methanocella paludicola gen. nov., sp. nov., a methane-producing archaeon, the first isolate of the lineage 'Rice Cluster I', and proposal of the new archaeal order Methanocellales ord. nov.</title>
        <authorList>
            <person name="Sakai S."/>
            <person name="Imachi H."/>
            <person name="Hanada S."/>
            <person name="Ohashi A."/>
            <person name="Harada H."/>
            <person name="Kamagata Y."/>
        </authorList>
    </citation>
    <scope>NUCLEOTIDE SEQUENCE [LARGE SCALE GENOMIC DNA]</scope>
    <source>
        <strain evidence="2">DSM 17711 / JCM 13418 / NBRC 101707 / SANAE</strain>
    </source>
</reference>
<keyword evidence="2" id="KW-1185">Reference proteome</keyword>
<gene>
    <name evidence="1" type="ordered locus">MCP_2107</name>
</gene>